<evidence type="ECO:0000256" key="2">
    <source>
        <dbReference type="ARBA" id="ARBA00023002"/>
    </source>
</evidence>
<reference evidence="5 6" key="1">
    <citation type="submission" date="2018-10" db="EMBL/GenBank/DDBJ databases">
        <title>Iterative Subtractive Binning of Freshwater Chronoseries Metagenomes Recovers Nearly Complete Genomes from over Four Hundred Novel Species.</title>
        <authorList>
            <person name="Rodriguez-R L.M."/>
            <person name="Tsementzi D."/>
            <person name="Luo C."/>
            <person name="Konstantinidis K.T."/>
        </authorList>
    </citation>
    <scope>NUCLEOTIDE SEQUENCE [LARGE SCALE GENOMIC DNA]</scope>
    <source>
        <strain evidence="5">WB7_2B_003</strain>
        <strain evidence="3">WB7_6_001</strain>
        <strain evidence="4">WB8_2A_004</strain>
    </source>
</reference>
<dbReference type="FunFam" id="3.40.50.720:FF:000173">
    <property type="entry name" value="3-oxoacyl-[acyl-carrier protein] reductase"/>
    <property type="match status" value="1"/>
</dbReference>
<dbReference type="PRINTS" id="PR00080">
    <property type="entry name" value="SDRFAMILY"/>
</dbReference>
<dbReference type="GO" id="GO:0032787">
    <property type="term" value="P:monocarboxylic acid metabolic process"/>
    <property type="evidence" value="ECO:0007669"/>
    <property type="project" value="UniProtKB-ARBA"/>
</dbReference>
<dbReference type="Proteomes" id="UP000572953">
    <property type="component" value="Unassembled WGS sequence"/>
</dbReference>
<dbReference type="Proteomes" id="UP000713222">
    <property type="component" value="Unassembled WGS sequence"/>
</dbReference>
<dbReference type="PRINTS" id="PR00081">
    <property type="entry name" value="GDHRDH"/>
</dbReference>
<dbReference type="AlphaFoldDB" id="A0A845S899"/>
<proteinExistence type="inferred from homology"/>
<evidence type="ECO:0000313" key="5">
    <source>
        <dbReference type="EMBL" id="NCU62767.1"/>
    </source>
</evidence>
<organism evidence="5 6">
    <name type="scientific">Candidatus Fonsibacter lacus</name>
    <dbReference type="NCBI Taxonomy" id="2576439"/>
    <lineage>
        <taxon>Bacteria</taxon>
        <taxon>Pseudomonadati</taxon>
        <taxon>Pseudomonadota</taxon>
        <taxon>Alphaproteobacteria</taxon>
        <taxon>Candidatus Pelagibacterales</taxon>
        <taxon>Candidatus Pelagibacterales incertae sedis</taxon>
        <taxon>Candidatus Fonsibacter</taxon>
    </lineage>
</organism>
<evidence type="ECO:0000256" key="1">
    <source>
        <dbReference type="ARBA" id="ARBA00006484"/>
    </source>
</evidence>
<evidence type="ECO:0000313" key="3">
    <source>
        <dbReference type="EMBL" id="NBN88085.1"/>
    </source>
</evidence>
<dbReference type="InterPro" id="IPR050259">
    <property type="entry name" value="SDR"/>
</dbReference>
<dbReference type="Pfam" id="PF13561">
    <property type="entry name" value="adh_short_C2"/>
    <property type="match status" value="1"/>
</dbReference>
<keyword evidence="2" id="KW-0560">Oxidoreductase</keyword>
<dbReference type="PANTHER" id="PTHR42879:SF2">
    <property type="entry name" value="3-OXOACYL-[ACYL-CARRIER-PROTEIN] REDUCTASE FABG"/>
    <property type="match status" value="1"/>
</dbReference>
<dbReference type="InterPro" id="IPR002347">
    <property type="entry name" value="SDR_fam"/>
</dbReference>
<dbReference type="Gene3D" id="3.40.50.720">
    <property type="entry name" value="NAD(P)-binding Rossmann-like Domain"/>
    <property type="match status" value="1"/>
</dbReference>
<dbReference type="EMBL" id="RGET01000046">
    <property type="protein sequence ID" value="NBN88085.1"/>
    <property type="molecule type" value="Genomic_DNA"/>
</dbReference>
<name>A0A845S899_9PROT</name>
<evidence type="ECO:0000313" key="4">
    <source>
        <dbReference type="EMBL" id="NCU52979.1"/>
    </source>
</evidence>
<dbReference type="EMBL" id="RGOB01000027">
    <property type="protein sequence ID" value="NCU52979.1"/>
    <property type="molecule type" value="Genomic_DNA"/>
</dbReference>
<gene>
    <name evidence="3" type="ORF">EBV32_03225</name>
    <name evidence="5" type="ORF">EBV78_01545</name>
    <name evidence="4" type="ORF">EBX74_01550</name>
</gene>
<dbReference type="NCBIfam" id="NF009466">
    <property type="entry name" value="PRK12826.1-2"/>
    <property type="match status" value="1"/>
</dbReference>
<sequence>MNLINFKNKKVFITGGTAGIGLSILESFYKLEADIFTIGTNIENLKSIQNNFPKIKTSNFNLENHQKIEELVKEAKDKLGGLDVVINNAGITKDNLAIRMSDEEWNKVININLTAVFLICKYSIKAMMKQDSGSIINISSIVGHTGNFGQANYSSAKAGIVAMSKSLAKEYAKKNIRVNCISPGFIDTKMTKNINEEFKKKLIENIPMGKLGSGNDIANCAIFLASDLSSYITGETIHVNGGMYMA</sequence>
<dbReference type="PANTHER" id="PTHR42879">
    <property type="entry name" value="3-OXOACYL-(ACYL-CARRIER-PROTEIN) REDUCTASE"/>
    <property type="match status" value="1"/>
</dbReference>
<dbReference type="GO" id="GO:0016491">
    <property type="term" value="F:oxidoreductase activity"/>
    <property type="evidence" value="ECO:0007669"/>
    <property type="project" value="UniProtKB-KW"/>
</dbReference>
<dbReference type="InterPro" id="IPR020904">
    <property type="entry name" value="Sc_DH/Rdtase_CS"/>
</dbReference>
<dbReference type="SUPFAM" id="SSF51735">
    <property type="entry name" value="NAD(P)-binding Rossmann-fold domains"/>
    <property type="match status" value="1"/>
</dbReference>
<evidence type="ECO:0000313" key="6">
    <source>
        <dbReference type="Proteomes" id="UP000572953"/>
    </source>
</evidence>
<dbReference type="Proteomes" id="UP000747791">
    <property type="component" value="Unassembled WGS sequence"/>
</dbReference>
<comment type="similarity">
    <text evidence="1">Belongs to the short-chain dehydrogenases/reductases (SDR) family.</text>
</comment>
<dbReference type="PROSITE" id="PS00061">
    <property type="entry name" value="ADH_SHORT"/>
    <property type="match status" value="1"/>
</dbReference>
<accession>A0A845S899</accession>
<comment type="caution">
    <text evidence="5">The sequence shown here is derived from an EMBL/GenBank/DDBJ whole genome shotgun (WGS) entry which is preliminary data.</text>
</comment>
<dbReference type="InterPro" id="IPR036291">
    <property type="entry name" value="NAD(P)-bd_dom_sf"/>
</dbReference>
<dbReference type="EMBL" id="RGGN01000035">
    <property type="protein sequence ID" value="NCU62767.1"/>
    <property type="molecule type" value="Genomic_DNA"/>
</dbReference>
<protein>
    <submittedName>
        <fullName evidence="5">SDR family oxidoreductase</fullName>
    </submittedName>
</protein>